<gene>
    <name evidence="2" type="ORF">Tco_0727726</name>
</gene>
<comment type="caution">
    <text evidence="2">The sequence shown here is derived from an EMBL/GenBank/DDBJ whole genome shotgun (WGS) entry which is preliminary data.</text>
</comment>
<reference evidence="2" key="1">
    <citation type="journal article" date="2022" name="Int. J. Mol. Sci.">
        <title>Draft Genome of Tanacetum Coccineum: Genomic Comparison of Closely Related Tanacetum-Family Plants.</title>
        <authorList>
            <person name="Yamashiro T."/>
            <person name="Shiraishi A."/>
            <person name="Nakayama K."/>
            <person name="Satake H."/>
        </authorList>
    </citation>
    <scope>NUCLEOTIDE SEQUENCE</scope>
</reference>
<name>A0ABQ4YLH1_9ASTR</name>
<dbReference type="Proteomes" id="UP001151760">
    <property type="component" value="Unassembled WGS sequence"/>
</dbReference>
<organism evidence="2 3">
    <name type="scientific">Tanacetum coccineum</name>
    <dbReference type="NCBI Taxonomy" id="301880"/>
    <lineage>
        <taxon>Eukaryota</taxon>
        <taxon>Viridiplantae</taxon>
        <taxon>Streptophyta</taxon>
        <taxon>Embryophyta</taxon>
        <taxon>Tracheophyta</taxon>
        <taxon>Spermatophyta</taxon>
        <taxon>Magnoliopsida</taxon>
        <taxon>eudicotyledons</taxon>
        <taxon>Gunneridae</taxon>
        <taxon>Pentapetalae</taxon>
        <taxon>asterids</taxon>
        <taxon>campanulids</taxon>
        <taxon>Asterales</taxon>
        <taxon>Asteraceae</taxon>
        <taxon>Asteroideae</taxon>
        <taxon>Anthemideae</taxon>
        <taxon>Anthemidinae</taxon>
        <taxon>Tanacetum</taxon>
    </lineage>
</organism>
<keyword evidence="3" id="KW-1185">Reference proteome</keyword>
<proteinExistence type="predicted"/>
<evidence type="ECO:0000256" key="1">
    <source>
        <dbReference type="SAM" id="MobiDB-lite"/>
    </source>
</evidence>
<feature type="compositionally biased region" description="Low complexity" evidence="1">
    <location>
        <begin position="183"/>
        <end position="194"/>
    </location>
</feature>
<accession>A0ABQ4YLH1</accession>
<evidence type="ECO:0000313" key="2">
    <source>
        <dbReference type="EMBL" id="GJS77845.1"/>
    </source>
</evidence>
<sequence length="213" mass="24432">MPLQLAGQSLGAVQRKIGPFQLRVTRTSDIYRNNKSSVKQKNRVDSSISYKRTVINLNFNSVCKTCNKCLMSFNHEKCVVKSLKFVKKTPIKKIWRVKQVKQVWHATGKFFTNVKFQWQPTGRKFTLEEQCPLTRFTKSKVVPVKQPESVSTCEIVIIERLSNTSQKPLTRYQHKNKQEKAISTDTPTTTVTPSIDNSVKLSVCANQQDPNRN</sequence>
<reference evidence="2" key="2">
    <citation type="submission" date="2022-01" db="EMBL/GenBank/DDBJ databases">
        <authorList>
            <person name="Yamashiro T."/>
            <person name="Shiraishi A."/>
            <person name="Satake H."/>
            <person name="Nakayama K."/>
        </authorList>
    </citation>
    <scope>NUCLEOTIDE SEQUENCE</scope>
</reference>
<dbReference type="EMBL" id="BQNB010010479">
    <property type="protein sequence ID" value="GJS77845.1"/>
    <property type="molecule type" value="Genomic_DNA"/>
</dbReference>
<evidence type="ECO:0000313" key="3">
    <source>
        <dbReference type="Proteomes" id="UP001151760"/>
    </source>
</evidence>
<protein>
    <submittedName>
        <fullName evidence="2">Uncharacterized protein</fullName>
    </submittedName>
</protein>
<feature type="region of interest" description="Disordered" evidence="1">
    <location>
        <begin position="171"/>
        <end position="194"/>
    </location>
</feature>